<feature type="compositionally biased region" description="Polar residues" evidence="1">
    <location>
        <begin position="127"/>
        <end position="150"/>
    </location>
</feature>
<feature type="region of interest" description="Disordered" evidence="1">
    <location>
        <begin position="85"/>
        <end position="165"/>
    </location>
</feature>
<organism evidence="2 3">
    <name type="scientific">Canna indica</name>
    <name type="common">Indian-shot</name>
    <dbReference type="NCBI Taxonomy" id="4628"/>
    <lineage>
        <taxon>Eukaryota</taxon>
        <taxon>Viridiplantae</taxon>
        <taxon>Streptophyta</taxon>
        <taxon>Embryophyta</taxon>
        <taxon>Tracheophyta</taxon>
        <taxon>Spermatophyta</taxon>
        <taxon>Magnoliopsida</taxon>
        <taxon>Liliopsida</taxon>
        <taxon>Zingiberales</taxon>
        <taxon>Cannaceae</taxon>
        <taxon>Canna</taxon>
    </lineage>
</organism>
<evidence type="ECO:0000313" key="3">
    <source>
        <dbReference type="Proteomes" id="UP001327560"/>
    </source>
</evidence>
<name>A0AAQ3L0L6_9LILI</name>
<protein>
    <submittedName>
        <fullName evidence="2">Transcriptional regulator SLK2</fullName>
    </submittedName>
</protein>
<feature type="compositionally biased region" description="Low complexity" evidence="1">
    <location>
        <begin position="151"/>
        <end position="165"/>
    </location>
</feature>
<dbReference type="Proteomes" id="UP001327560">
    <property type="component" value="Chromosome 8"/>
</dbReference>
<dbReference type="Pfam" id="PF01803">
    <property type="entry name" value="LIM_bind"/>
    <property type="match status" value="1"/>
</dbReference>
<dbReference type="PANTHER" id="PTHR10378">
    <property type="entry name" value="LIM DOMAIN-BINDING PROTEIN"/>
    <property type="match status" value="1"/>
</dbReference>
<dbReference type="InterPro" id="IPR029005">
    <property type="entry name" value="LIM-bd/SEUSS"/>
</dbReference>
<gene>
    <name evidence="2" type="ORF">Cni_G26938</name>
</gene>
<reference evidence="2 3" key="1">
    <citation type="submission" date="2023-10" db="EMBL/GenBank/DDBJ databases">
        <title>Chromosome-scale genome assembly provides insights into flower coloration mechanisms of Canna indica.</title>
        <authorList>
            <person name="Li C."/>
        </authorList>
    </citation>
    <scope>NUCLEOTIDE SEQUENCE [LARGE SCALE GENOMIC DNA]</scope>
    <source>
        <tissue evidence="2">Flower</tissue>
    </source>
</reference>
<sequence length="886" mass="99167">MAAAMSLQEVAFENEMVLLMYDEMSRRWSRPVARYWVVRGHLEVGNCPGNPNYIAPDPLGPAHMVSISSSRGQKIGQALDRHLNSSRQLGPLSSVPPSRVTAKGGGSSESSSVSDIFFPGDGGQKPATVSSMSGNRRSGLRPTSSDINQILNSTGNSSSPSVGASSLVTDANSALSGGSQLQRSTSFNNESYMRLPASPMSFSSNISGSSVVDGCSIVQQNSLQEQVQKQGLSTATSQLMQHEQTNLMNAQKKPRLDGRHEDALQQQWIHQLLLRREPMQQHSQQNLQLQSIIQQQRLIQQQQQQHAMQSFSQMQRPLITLQQQQQQLQQQRQLTLQPASTVNQPFNNGICSRRLMQYLYHQRQRPPDNSILYWTKFVTEYFAVRAKKRWCLSLYGNIGNNALGVFPQLSVDTWQCDICGCRSGKGFEATVEVLPRLFQITFDHGVIDENMFLGMPQECQLPSGHMILKYEKAIQESVFEHLRVVHEGQLRIIFTPKLKILSWEFCARRHEEFLPRRLVAPQVNQLLQVAQKYQAAVTENSSTGLSDEDLQSSCNMFAAAGRQLARNLDSQPVNDLGFSKRFVRFLQISEVVSSMKDLIDFSQEQKIGPIESLKNYPRQASAKFEKQKMDSEQLMNAHSLTVDQSSIDKVIGFRPGLNSHMNNNITAGQTIYSNQQSFQALNNYQNLLRNPSSFKQNRYQEAFSSPSSRDKQPAQFQGSALSILTNASANLSAQQQQLPSDGCMIQQNNSQTQQVNQQLQQRAYQQMLQERMNNKGTQQQSHICPNANANHTSRDVIEGGITGTPFRIDTGSVRNGIEMQNMPNSIPAVPNRTNSFKSVATANNLPTSSSNNVNSRPDLQENMDLAELEHIAQEFLKNGMFDGDTW</sequence>
<keyword evidence="3" id="KW-1185">Reference proteome</keyword>
<dbReference type="EMBL" id="CP136897">
    <property type="protein sequence ID" value="WOL18145.1"/>
    <property type="molecule type" value="Genomic_DNA"/>
</dbReference>
<evidence type="ECO:0000313" key="2">
    <source>
        <dbReference type="EMBL" id="WOL18145.1"/>
    </source>
</evidence>
<evidence type="ECO:0000256" key="1">
    <source>
        <dbReference type="SAM" id="MobiDB-lite"/>
    </source>
</evidence>
<accession>A0AAQ3L0L6</accession>
<dbReference type="AlphaFoldDB" id="A0AAQ3L0L6"/>
<proteinExistence type="predicted"/>